<accession>A0A132MX64</accession>
<dbReference type="EMBL" id="LAXD01000001">
    <property type="protein sequence ID" value="KWX02498.1"/>
    <property type="molecule type" value="Genomic_DNA"/>
</dbReference>
<sequence>MATPAHELPISEARAHLTDVVNRAAYAGEITLIKRGAYGKPLAAVVPMSVLDLLAKLEDRADIEAADEALAQYEAGHSKPVSHEDLWARLED</sequence>
<comment type="similarity">
    <text evidence="1">Belongs to the phD/YefM antitoxin family.</text>
</comment>
<proteinExistence type="inferred from homology"/>
<comment type="caution">
    <text evidence="2">The sequence shown here is derived from an EMBL/GenBank/DDBJ whole genome shotgun (WGS) entry which is preliminary data.</text>
</comment>
<dbReference type="InterPro" id="IPR036165">
    <property type="entry name" value="YefM-like_sf"/>
</dbReference>
<dbReference type="Proteomes" id="UP000070188">
    <property type="component" value="Unassembled WGS sequence"/>
</dbReference>
<gene>
    <name evidence="2" type="ORF">LI90_3541</name>
</gene>
<dbReference type="PATRIC" id="fig|1469144.10.peg.3800"/>
<name>A0A132MX64_9ACTN</name>
<dbReference type="NCBIfam" id="TIGR01552">
    <property type="entry name" value="phd_fam"/>
    <property type="match status" value="1"/>
</dbReference>
<dbReference type="OrthoDB" id="488160at2"/>
<dbReference type="Gene3D" id="3.40.1620.10">
    <property type="entry name" value="YefM-like domain"/>
    <property type="match status" value="1"/>
</dbReference>
<evidence type="ECO:0000313" key="2">
    <source>
        <dbReference type="EMBL" id="KWX02498.1"/>
    </source>
</evidence>
<dbReference type="SUPFAM" id="SSF143120">
    <property type="entry name" value="YefM-like"/>
    <property type="match status" value="1"/>
</dbReference>
<organism evidence="2 3">
    <name type="scientific">Carbonactinospora thermoautotrophica</name>
    <dbReference type="NCBI Taxonomy" id="1469144"/>
    <lineage>
        <taxon>Bacteria</taxon>
        <taxon>Bacillati</taxon>
        <taxon>Actinomycetota</taxon>
        <taxon>Actinomycetes</taxon>
        <taxon>Kitasatosporales</taxon>
        <taxon>Carbonactinosporaceae</taxon>
        <taxon>Carbonactinospora</taxon>
    </lineage>
</organism>
<protein>
    <submittedName>
        <fullName evidence="2">Prevent-host-death family protein</fullName>
    </submittedName>
</protein>
<dbReference type="AlphaFoldDB" id="A0A132MX64"/>
<evidence type="ECO:0000256" key="1">
    <source>
        <dbReference type="ARBA" id="ARBA00009981"/>
    </source>
</evidence>
<reference evidence="3" key="1">
    <citation type="submission" date="2015-04" db="EMBL/GenBank/DDBJ databases">
        <title>Physiological reanalysis, assessment of diazotrophy, and genome sequences of multiple isolates of Streptomyces thermoautotrophicus.</title>
        <authorList>
            <person name="MacKellar D.C."/>
            <person name="Lieber L."/>
            <person name="Norman J."/>
            <person name="Bolger A."/>
            <person name="Tobin C."/>
            <person name="Murray J.W."/>
            <person name="Chang R."/>
            <person name="Ford T."/>
            <person name="Nguyen P.Q."/>
            <person name="Woodward J."/>
            <person name="Permingeat H."/>
            <person name="Joshi N.S."/>
            <person name="Silver P.A."/>
            <person name="Usadel B."/>
            <person name="Rutherford A.W."/>
            <person name="Friesen M."/>
            <person name="Prell J."/>
        </authorList>
    </citation>
    <scope>NUCLEOTIDE SEQUENCE [LARGE SCALE GENOMIC DNA]</scope>
    <source>
        <strain evidence="3">H1</strain>
    </source>
</reference>
<evidence type="ECO:0000313" key="3">
    <source>
        <dbReference type="Proteomes" id="UP000070188"/>
    </source>
</evidence>
<dbReference type="RefSeq" id="WP_066889539.1">
    <property type="nucleotide sequence ID" value="NZ_JYIJ01000017.1"/>
</dbReference>
<keyword evidence="3" id="KW-1185">Reference proteome</keyword>